<dbReference type="AlphaFoldDB" id="A0A3G5CUJ2"/>
<gene>
    <name evidence="6 8" type="primary">rpl23</name>
</gene>
<dbReference type="GO" id="GO:0005840">
    <property type="term" value="C:ribosome"/>
    <property type="evidence" value="ECO:0007669"/>
    <property type="project" value="UniProtKB-KW"/>
</dbReference>
<dbReference type="EMBL" id="MH173090">
    <property type="protein sequence ID" value="AYW16549.1"/>
    <property type="molecule type" value="Genomic_DNA"/>
</dbReference>
<dbReference type="HAMAP" id="MF_01369_B">
    <property type="entry name" value="Ribosomal_uL23_B"/>
    <property type="match status" value="1"/>
</dbReference>
<dbReference type="GO" id="GO:1990904">
    <property type="term" value="C:ribonucleoprotein complex"/>
    <property type="evidence" value="ECO:0007669"/>
    <property type="project" value="UniProtKB-KW"/>
</dbReference>
<dbReference type="InterPro" id="IPR013025">
    <property type="entry name" value="Ribosomal_uL23-like"/>
</dbReference>
<evidence type="ECO:0000256" key="4">
    <source>
        <dbReference type="ARBA" id="ARBA00022980"/>
    </source>
</evidence>
<dbReference type="SUPFAM" id="SSF54189">
    <property type="entry name" value="Ribosomal proteins S24e, L23 and L15e"/>
    <property type="match status" value="1"/>
</dbReference>
<accession>A0A3G5CUJ2</accession>
<name>A0A3G5CUJ2_9MONI</name>
<keyword evidence="8" id="KW-0150">Chloroplast</keyword>
<keyword evidence="2 6" id="KW-0699">rRNA-binding</keyword>
<dbReference type="RefSeq" id="YP_009549400.1">
    <property type="nucleotide sequence ID" value="NC_040218.1"/>
</dbReference>
<dbReference type="InterPro" id="IPR001014">
    <property type="entry name" value="Ribosomal_uL23_CS"/>
</dbReference>
<evidence type="ECO:0000256" key="2">
    <source>
        <dbReference type="ARBA" id="ARBA00022730"/>
    </source>
</evidence>
<dbReference type="InterPro" id="IPR012678">
    <property type="entry name" value="Ribosomal_uL23/eL15/eS24_sf"/>
</dbReference>
<dbReference type="Pfam" id="PF00276">
    <property type="entry name" value="Ribosomal_L23"/>
    <property type="match status" value="1"/>
</dbReference>
<comment type="subunit">
    <text evidence="6">Part of the 50S ribosomal subunit.</text>
</comment>
<protein>
    <recommendedName>
        <fullName evidence="6">Large ribosomal subunit protein uL23c</fullName>
    </recommendedName>
</protein>
<sequence length="92" mass="10851">MDKLENQVITEKSIRLLQQNQYIFKVDSKATKTEIRNWIEQLFDVKVEGTNSSSIRIRSHKKGKKSHNYRSSKKMIVRLKDNSNIPSFLNQI</sequence>
<comment type="similarity">
    <text evidence="1 6 7">Belongs to the universal ribosomal protein uL23 family.</text>
</comment>
<dbReference type="PROSITE" id="PS00050">
    <property type="entry name" value="RIBOSOMAL_L23"/>
    <property type="match status" value="1"/>
</dbReference>
<keyword evidence="4 6" id="KW-0689">Ribosomal protein</keyword>
<proteinExistence type="inferred from homology"/>
<dbReference type="GO" id="GO:0009507">
    <property type="term" value="C:chloroplast"/>
    <property type="evidence" value="ECO:0007669"/>
    <property type="project" value="UniProtKB-SubCell"/>
</dbReference>
<evidence type="ECO:0000256" key="3">
    <source>
        <dbReference type="ARBA" id="ARBA00022884"/>
    </source>
</evidence>
<comment type="subcellular location">
    <subcellularLocation>
        <location evidence="6">Plastid</location>
        <location evidence="6">Chloroplast</location>
    </subcellularLocation>
</comment>
<comment type="function">
    <text evidence="6">Binds to 23S rRNA.</text>
</comment>
<reference evidence="8" key="1">
    <citation type="journal article" date="2018" name="Genome Biol. Evol.">
        <title>Mobile Elements Shape Plastome Evolution in Ferns.</title>
        <authorList>
            <person name="Robison T.A."/>
            <person name="Grusz A.L."/>
            <person name="Wolf P.G."/>
            <person name="Mower J.P."/>
            <person name="Fauskee B.D."/>
            <person name="Sosa K."/>
            <person name="Schuettpelz E.L."/>
        </authorList>
    </citation>
    <scope>NUCLEOTIDE SEQUENCE</scope>
</reference>
<evidence type="ECO:0000256" key="6">
    <source>
        <dbReference type="HAMAP-Rule" id="MF_01369"/>
    </source>
</evidence>
<dbReference type="GO" id="GO:0006412">
    <property type="term" value="P:translation"/>
    <property type="evidence" value="ECO:0007669"/>
    <property type="project" value="UniProtKB-UniRule"/>
</dbReference>
<organism evidence="8">
    <name type="scientific">Scoliosorus ensiformis</name>
    <dbReference type="NCBI Taxonomy" id="38541"/>
    <lineage>
        <taxon>Eukaryota</taxon>
        <taxon>Viridiplantae</taxon>
        <taxon>Streptophyta</taxon>
        <taxon>Embryophyta</taxon>
        <taxon>Tracheophyta</taxon>
        <taxon>Polypodiopsida</taxon>
        <taxon>Polypodiidae</taxon>
        <taxon>Polypodiales</taxon>
        <taxon>Pteridineae</taxon>
        <taxon>Pteridaceae</taxon>
        <taxon>Vittarioideae</taxon>
        <taxon>Scoliosorus</taxon>
    </lineage>
</organism>
<evidence type="ECO:0000256" key="7">
    <source>
        <dbReference type="RuleBase" id="RU003934"/>
    </source>
</evidence>
<dbReference type="InterPro" id="IPR012677">
    <property type="entry name" value="Nucleotide-bd_a/b_plait_sf"/>
</dbReference>
<keyword evidence="8" id="KW-0934">Plastid</keyword>
<keyword evidence="5 6" id="KW-0687">Ribonucleoprotein</keyword>
<evidence type="ECO:0000313" key="8">
    <source>
        <dbReference type="EMBL" id="AYW16549.1"/>
    </source>
</evidence>
<dbReference type="Gene3D" id="3.30.70.330">
    <property type="match status" value="1"/>
</dbReference>
<dbReference type="GO" id="GO:0019843">
    <property type="term" value="F:rRNA binding"/>
    <property type="evidence" value="ECO:0007669"/>
    <property type="project" value="UniProtKB-UniRule"/>
</dbReference>
<dbReference type="GO" id="GO:0003735">
    <property type="term" value="F:structural constituent of ribosome"/>
    <property type="evidence" value="ECO:0007669"/>
    <property type="project" value="InterPro"/>
</dbReference>
<evidence type="ECO:0000256" key="1">
    <source>
        <dbReference type="ARBA" id="ARBA00006700"/>
    </source>
</evidence>
<dbReference type="GeneID" id="38747429"/>
<dbReference type="PANTHER" id="PTHR11620">
    <property type="entry name" value="60S RIBOSOMAL PROTEIN L23A"/>
    <property type="match status" value="1"/>
</dbReference>
<geneLocation type="chloroplast" evidence="8"/>
<keyword evidence="3 6" id="KW-0694">RNA-binding</keyword>
<evidence type="ECO:0000256" key="5">
    <source>
        <dbReference type="ARBA" id="ARBA00023274"/>
    </source>
</evidence>